<evidence type="ECO:0008006" key="13">
    <source>
        <dbReference type="Google" id="ProtNLM"/>
    </source>
</evidence>
<comment type="subcellular location">
    <subcellularLocation>
        <location evidence="1">Cell membrane</location>
        <topology evidence="1">Multi-pass membrane protein</topology>
    </subcellularLocation>
</comment>
<dbReference type="AlphaFoldDB" id="A0A653C0T5"/>
<dbReference type="InterPro" id="IPR004117">
    <property type="entry name" value="7tm6_olfct_rcpt"/>
</dbReference>
<evidence type="ECO:0000256" key="1">
    <source>
        <dbReference type="ARBA" id="ARBA00004651"/>
    </source>
</evidence>
<keyword evidence="7 10" id="KW-0472">Membrane</keyword>
<evidence type="ECO:0000256" key="2">
    <source>
        <dbReference type="ARBA" id="ARBA00022475"/>
    </source>
</evidence>
<accession>A0A653C0T5</accession>
<reference evidence="11 12" key="1">
    <citation type="submission" date="2019-01" db="EMBL/GenBank/DDBJ databases">
        <authorList>
            <person name="Sayadi A."/>
        </authorList>
    </citation>
    <scope>NUCLEOTIDE SEQUENCE [LARGE SCALE GENOMIC DNA]</scope>
</reference>
<keyword evidence="9" id="KW-0807">Transducer</keyword>
<dbReference type="GO" id="GO:0004984">
    <property type="term" value="F:olfactory receptor activity"/>
    <property type="evidence" value="ECO:0007669"/>
    <property type="project" value="InterPro"/>
</dbReference>
<feature type="transmembrane region" description="Helical" evidence="10">
    <location>
        <begin position="214"/>
        <end position="232"/>
    </location>
</feature>
<dbReference type="GO" id="GO:0005549">
    <property type="term" value="F:odorant binding"/>
    <property type="evidence" value="ECO:0007669"/>
    <property type="project" value="InterPro"/>
</dbReference>
<protein>
    <recommendedName>
        <fullName evidence="13">Odorant receptor</fullName>
    </recommendedName>
</protein>
<evidence type="ECO:0000256" key="5">
    <source>
        <dbReference type="ARBA" id="ARBA00022725"/>
    </source>
</evidence>
<dbReference type="EMBL" id="CAACVG010006745">
    <property type="protein sequence ID" value="VEN41395.1"/>
    <property type="molecule type" value="Genomic_DNA"/>
</dbReference>
<evidence type="ECO:0000313" key="12">
    <source>
        <dbReference type="Proteomes" id="UP000410492"/>
    </source>
</evidence>
<keyword evidence="8" id="KW-0675">Receptor</keyword>
<keyword evidence="2" id="KW-1003">Cell membrane</keyword>
<feature type="non-terminal residue" evidence="11">
    <location>
        <position position="1"/>
    </location>
</feature>
<dbReference type="OrthoDB" id="6751370at2759"/>
<feature type="transmembrane region" description="Helical" evidence="10">
    <location>
        <begin position="181"/>
        <end position="202"/>
    </location>
</feature>
<organism evidence="11 12">
    <name type="scientific">Callosobruchus maculatus</name>
    <name type="common">Southern cowpea weevil</name>
    <name type="synonym">Pulse bruchid</name>
    <dbReference type="NCBI Taxonomy" id="64391"/>
    <lineage>
        <taxon>Eukaryota</taxon>
        <taxon>Metazoa</taxon>
        <taxon>Ecdysozoa</taxon>
        <taxon>Arthropoda</taxon>
        <taxon>Hexapoda</taxon>
        <taxon>Insecta</taxon>
        <taxon>Pterygota</taxon>
        <taxon>Neoptera</taxon>
        <taxon>Endopterygota</taxon>
        <taxon>Coleoptera</taxon>
        <taxon>Polyphaga</taxon>
        <taxon>Cucujiformia</taxon>
        <taxon>Chrysomeloidea</taxon>
        <taxon>Chrysomelidae</taxon>
        <taxon>Bruchinae</taxon>
        <taxon>Bruchini</taxon>
        <taxon>Callosobruchus</taxon>
    </lineage>
</organism>
<evidence type="ECO:0000256" key="3">
    <source>
        <dbReference type="ARBA" id="ARBA00022606"/>
    </source>
</evidence>
<feature type="transmembrane region" description="Helical" evidence="10">
    <location>
        <begin position="281"/>
        <end position="301"/>
    </location>
</feature>
<dbReference type="Pfam" id="PF02949">
    <property type="entry name" value="7tm_6"/>
    <property type="match status" value="1"/>
</dbReference>
<dbReference type="PANTHER" id="PTHR21137">
    <property type="entry name" value="ODORANT RECEPTOR"/>
    <property type="match status" value="1"/>
</dbReference>
<evidence type="ECO:0000256" key="7">
    <source>
        <dbReference type="ARBA" id="ARBA00023136"/>
    </source>
</evidence>
<dbReference type="GO" id="GO:0005886">
    <property type="term" value="C:plasma membrane"/>
    <property type="evidence" value="ECO:0007669"/>
    <property type="project" value="UniProtKB-SubCell"/>
</dbReference>
<evidence type="ECO:0000256" key="10">
    <source>
        <dbReference type="SAM" id="Phobius"/>
    </source>
</evidence>
<proteinExistence type="predicted"/>
<evidence type="ECO:0000256" key="8">
    <source>
        <dbReference type="ARBA" id="ARBA00023170"/>
    </source>
</evidence>
<gene>
    <name evidence="11" type="ORF">CALMAC_LOCUS5230</name>
</gene>
<sequence>EWDTITVGELCSVLDVYIQCANNLIAIYCIYLNLDNIRSIVQQLQSEVCRPKSKKHVDIAKDLKRSGDFVRKFFITSSLALVLIAPWTKLLGKNRQLLYLAYCPTWMNFISLFIFQELCSIYTVILGCSTVALDANLMIEICIQIEILKHNLENNEDISLIYGYIKHYEAILRLSEKVQNIFKVGLSAIFFTGISVLCTSLFSLMKVTVDDLLFMVPFFLCVTLVLFSHCWFGNELIYKSEGITASIFHSNWVGSNMATKKVLLLFMTFTKRPVEMKLGGGLFTMSIPLFVSLSRTAYSYLTLLKKFEK</sequence>
<evidence type="ECO:0000313" key="11">
    <source>
        <dbReference type="EMBL" id="VEN41395.1"/>
    </source>
</evidence>
<evidence type="ECO:0000256" key="9">
    <source>
        <dbReference type="ARBA" id="ARBA00023224"/>
    </source>
</evidence>
<keyword evidence="6 10" id="KW-1133">Transmembrane helix</keyword>
<dbReference type="GO" id="GO:0007165">
    <property type="term" value="P:signal transduction"/>
    <property type="evidence" value="ECO:0007669"/>
    <property type="project" value="UniProtKB-KW"/>
</dbReference>
<evidence type="ECO:0000256" key="4">
    <source>
        <dbReference type="ARBA" id="ARBA00022692"/>
    </source>
</evidence>
<keyword evidence="5" id="KW-0552">Olfaction</keyword>
<name>A0A653C0T5_CALMS</name>
<keyword evidence="12" id="KW-1185">Reference proteome</keyword>
<keyword evidence="3" id="KW-0716">Sensory transduction</keyword>
<dbReference type="PANTHER" id="PTHR21137:SF35">
    <property type="entry name" value="ODORANT RECEPTOR 19A-RELATED"/>
    <property type="match status" value="1"/>
</dbReference>
<feature type="transmembrane region" description="Helical" evidence="10">
    <location>
        <begin position="73"/>
        <end position="90"/>
    </location>
</feature>
<keyword evidence="4 10" id="KW-0812">Transmembrane</keyword>
<evidence type="ECO:0000256" key="6">
    <source>
        <dbReference type="ARBA" id="ARBA00022989"/>
    </source>
</evidence>
<dbReference type="Proteomes" id="UP000410492">
    <property type="component" value="Unassembled WGS sequence"/>
</dbReference>